<evidence type="ECO:0000313" key="3">
    <source>
        <dbReference type="Proteomes" id="UP000562929"/>
    </source>
</evidence>
<accession>A0A8H4Q111</accession>
<comment type="caution">
    <text evidence="2">The sequence shown here is derived from an EMBL/GenBank/DDBJ whole genome shotgun (WGS) entry which is preliminary data.</text>
</comment>
<dbReference type="AlphaFoldDB" id="A0A8H4Q111"/>
<protein>
    <submittedName>
        <fullName evidence="2">Uncharacterized protein</fullName>
    </submittedName>
</protein>
<name>A0A8H4Q111_9HYPO</name>
<organism evidence="2 3">
    <name type="scientific">Ophiocordyceps camponoti-floridani</name>
    <dbReference type="NCBI Taxonomy" id="2030778"/>
    <lineage>
        <taxon>Eukaryota</taxon>
        <taxon>Fungi</taxon>
        <taxon>Dikarya</taxon>
        <taxon>Ascomycota</taxon>
        <taxon>Pezizomycotina</taxon>
        <taxon>Sordariomycetes</taxon>
        <taxon>Hypocreomycetidae</taxon>
        <taxon>Hypocreales</taxon>
        <taxon>Ophiocordycipitaceae</taxon>
        <taxon>Ophiocordyceps</taxon>
    </lineage>
</organism>
<dbReference type="Proteomes" id="UP000562929">
    <property type="component" value="Unassembled WGS sequence"/>
</dbReference>
<keyword evidence="3" id="KW-1185">Reference proteome</keyword>
<evidence type="ECO:0000256" key="1">
    <source>
        <dbReference type="SAM" id="MobiDB-lite"/>
    </source>
</evidence>
<gene>
    <name evidence="2" type="ORF">GQ602_007277</name>
</gene>
<sequence>MQHTYIHLHPYAHTTKTGRKAAAALTSDERLRGSRRNPPPSLHKLHEHARAGISLFAADTSYPTADYIRLIPAVQ</sequence>
<evidence type="ECO:0000313" key="2">
    <source>
        <dbReference type="EMBL" id="KAF4581140.1"/>
    </source>
</evidence>
<reference evidence="2 3" key="1">
    <citation type="journal article" date="2020" name="G3 (Bethesda)">
        <title>Genetic Underpinnings of Host Manipulation by Ophiocordyceps as Revealed by Comparative Transcriptomics.</title>
        <authorList>
            <person name="Will I."/>
            <person name="Das B."/>
            <person name="Trinh T."/>
            <person name="Brachmann A."/>
            <person name="Ohm R.A."/>
            <person name="de Bekker C."/>
        </authorList>
    </citation>
    <scope>NUCLEOTIDE SEQUENCE [LARGE SCALE GENOMIC DNA]</scope>
    <source>
        <strain evidence="2 3">EC05</strain>
    </source>
</reference>
<feature type="region of interest" description="Disordered" evidence="1">
    <location>
        <begin position="16"/>
        <end position="43"/>
    </location>
</feature>
<proteinExistence type="predicted"/>
<dbReference type="EMBL" id="JAACLJ010000009">
    <property type="protein sequence ID" value="KAF4581140.1"/>
    <property type="molecule type" value="Genomic_DNA"/>
</dbReference>